<name>A0A6H1ZV13_9ZZZZ</name>
<dbReference type="AlphaFoldDB" id="A0A6H1ZV13"/>
<organism evidence="1">
    <name type="scientific">viral metagenome</name>
    <dbReference type="NCBI Taxonomy" id="1070528"/>
    <lineage>
        <taxon>unclassified sequences</taxon>
        <taxon>metagenomes</taxon>
        <taxon>organismal metagenomes</taxon>
    </lineage>
</organism>
<evidence type="ECO:0000313" key="1">
    <source>
        <dbReference type="EMBL" id="QJA51302.1"/>
    </source>
</evidence>
<accession>A0A6H1ZV13</accession>
<dbReference type="EMBL" id="MT144824">
    <property type="protein sequence ID" value="QJI00043.1"/>
    <property type="molecule type" value="Genomic_DNA"/>
</dbReference>
<dbReference type="EMBL" id="MT144251">
    <property type="protein sequence ID" value="QJA51302.1"/>
    <property type="molecule type" value="Genomic_DNA"/>
</dbReference>
<proteinExistence type="predicted"/>
<evidence type="ECO:0000313" key="2">
    <source>
        <dbReference type="EMBL" id="QJI00043.1"/>
    </source>
</evidence>
<reference evidence="1" key="1">
    <citation type="submission" date="2020-03" db="EMBL/GenBank/DDBJ databases">
        <title>The deep terrestrial virosphere.</title>
        <authorList>
            <person name="Holmfeldt K."/>
            <person name="Nilsson E."/>
            <person name="Simone D."/>
            <person name="Lopez-Fernandez M."/>
            <person name="Wu X."/>
            <person name="de Brujin I."/>
            <person name="Lundin D."/>
            <person name="Andersson A."/>
            <person name="Bertilsson S."/>
            <person name="Dopson M."/>
        </authorList>
    </citation>
    <scope>NUCLEOTIDE SEQUENCE</scope>
    <source>
        <strain evidence="1">TM448A02062</strain>
        <strain evidence="2">TM448B01802</strain>
    </source>
</reference>
<protein>
    <submittedName>
        <fullName evidence="1">Uncharacterized protein</fullName>
    </submittedName>
</protein>
<sequence length="140" mass="15492">MARGHPDWGQDTARRRFSETVGAKLYEQIITVPANTVVGSPLSQDLTMVKGEISWVQIRFPKGPAALLKIAIFAADGTTQLWPGGAATWFRGDDEVIEFDTEYKIVPLAAVYKVILKGYNDDDTYPHAALVRAWVIPYPA</sequence>
<gene>
    <name evidence="1" type="ORF">TM448A02062_0014</name>
    <name evidence="2" type="ORF">TM448B01802_0015</name>
</gene>